<feature type="transmembrane region" description="Helical" evidence="2">
    <location>
        <begin position="193"/>
        <end position="217"/>
    </location>
</feature>
<organism evidence="3 4">
    <name type="scientific">Candidatus Gottesmanbacteria bacterium RIFCSPLOWO2_01_FULL_42_22</name>
    <dbReference type="NCBI Taxonomy" id="1798391"/>
    <lineage>
        <taxon>Bacteria</taxon>
        <taxon>Candidatus Gottesmaniibacteriota</taxon>
    </lineage>
</organism>
<keyword evidence="2" id="KW-0812">Transmembrane</keyword>
<protein>
    <recommendedName>
        <fullName evidence="5">Membrane protein 6-pyruvoyl-tetrahydropterin synthase-related domain-containing protein</fullName>
    </recommendedName>
</protein>
<dbReference type="AlphaFoldDB" id="A0A1F6B9D3"/>
<feature type="transmembrane region" description="Helical" evidence="2">
    <location>
        <begin position="151"/>
        <end position="181"/>
    </location>
</feature>
<evidence type="ECO:0000313" key="4">
    <source>
        <dbReference type="Proteomes" id="UP000176228"/>
    </source>
</evidence>
<feature type="transmembrane region" description="Helical" evidence="2">
    <location>
        <begin position="119"/>
        <end position="139"/>
    </location>
</feature>
<feature type="transmembrane region" description="Helical" evidence="2">
    <location>
        <begin position="379"/>
        <end position="398"/>
    </location>
</feature>
<dbReference type="Proteomes" id="UP000176228">
    <property type="component" value="Unassembled WGS sequence"/>
</dbReference>
<feature type="region of interest" description="Disordered" evidence="1">
    <location>
        <begin position="557"/>
        <end position="591"/>
    </location>
</feature>
<feature type="transmembrane region" description="Helical" evidence="2">
    <location>
        <begin position="347"/>
        <end position="367"/>
    </location>
</feature>
<keyword evidence="2" id="KW-0472">Membrane</keyword>
<dbReference type="STRING" id="1798391.A2968_01085"/>
<proteinExistence type="predicted"/>
<evidence type="ECO:0008006" key="5">
    <source>
        <dbReference type="Google" id="ProtNLM"/>
    </source>
</evidence>
<evidence type="ECO:0000256" key="2">
    <source>
        <dbReference type="SAM" id="Phobius"/>
    </source>
</evidence>
<feature type="transmembrane region" description="Helical" evidence="2">
    <location>
        <begin position="72"/>
        <end position="89"/>
    </location>
</feature>
<sequence>MKIIQHLTAIFFITLMVAFIVLPLLLPGYIIALDLPMGPNYPAPMFSSADFLSGSFFSILGNFIPSFILHKFLLILTFFTAAFGMYFLIPSNNLTVRLLSGLIYIINPFVYQRLVAGQWLLMFGYALLPWSIVLLQFFLRSKKFMTAVFLALFWTLLATVSLHFFFIAAIFFLIYLLAFLILEGEQIGKPKDFLLKILGFLIIFLLLNANWLTGFIIGNDLSASLSLVTREELMAFRSVADPKLGVLFNLLSGYGFWPELYKYYLLPKQLFPLWPAVTLGLLSLSILGFIKELLKRKNTTLLVALALFFLLGLDLAIGIASPHLSQSILWFYEKIPILRGFREPQKLVSAIFLFYAFFAPLGLSSIFPKISGWKQFTLSAVLILLLIFNSLPLFWGFYRQLKPVFYPEGWQKVNKVISDDKGQFLTLFFPWHHYLKLHFNNNIVSANPAVYFFKKPVISAQNLENISLSNFERNPETLHVEGLLAMENTGKNLLGENVDYRVDWSRDLSPIDVKYIILAKDADWHKYQFLDKDADFVKEYEDDSLILYRNLSFGQQWEYPEPEPTPTEATESADLENLQISTSPAGISEEE</sequence>
<feature type="transmembrane region" description="Helical" evidence="2">
    <location>
        <begin position="271"/>
        <end position="290"/>
    </location>
</feature>
<feature type="transmembrane region" description="Helical" evidence="2">
    <location>
        <begin position="7"/>
        <end position="31"/>
    </location>
</feature>
<feature type="transmembrane region" description="Helical" evidence="2">
    <location>
        <begin position="302"/>
        <end position="321"/>
    </location>
</feature>
<name>A0A1F6B9D3_9BACT</name>
<evidence type="ECO:0000256" key="1">
    <source>
        <dbReference type="SAM" id="MobiDB-lite"/>
    </source>
</evidence>
<comment type="caution">
    <text evidence="3">The sequence shown here is derived from an EMBL/GenBank/DDBJ whole genome shotgun (WGS) entry which is preliminary data.</text>
</comment>
<accession>A0A1F6B9D3</accession>
<keyword evidence="2" id="KW-1133">Transmembrane helix</keyword>
<evidence type="ECO:0000313" key="3">
    <source>
        <dbReference type="EMBL" id="OGG33525.1"/>
    </source>
</evidence>
<gene>
    <name evidence="3" type="ORF">A2968_01085</name>
</gene>
<reference evidence="3 4" key="1">
    <citation type="journal article" date="2016" name="Nat. Commun.">
        <title>Thousands of microbial genomes shed light on interconnected biogeochemical processes in an aquifer system.</title>
        <authorList>
            <person name="Anantharaman K."/>
            <person name="Brown C.T."/>
            <person name="Hug L.A."/>
            <person name="Sharon I."/>
            <person name="Castelle C.J."/>
            <person name="Probst A.J."/>
            <person name="Thomas B.C."/>
            <person name="Singh A."/>
            <person name="Wilkins M.J."/>
            <person name="Karaoz U."/>
            <person name="Brodie E.L."/>
            <person name="Williams K.H."/>
            <person name="Hubbard S.S."/>
            <person name="Banfield J.F."/>
        </authorList>
    </citation>
    <scope>NUCLEOTIDE SEQUENCE [LARGE SCALE GENOMIC DNA]</scope>
</reference>
<feature type="transmembrane region" description="Helical" evidence="2">
    <location>
        <begin position="95"/>
        <end position="112"/>
    </location>
</feature>
<dbReference type="EMBL" id="MFJU01000039">
    <property type="protein sequence ID" value="OGG33525.1"/>
    <property type="molecule type" value="Genomic_DNA"/>
</dbReference>
<feature type="transmembrane region" description="Helical" evidence="2">
    <location>
        <begin position="43"/>
        <end position="65"/>
    </location>
</feature>